<dbReference type="InterPro" id="IPR045079">
    <property type="entry name" value="Oxoprolinase-like"/>
</dbReference>
<keyword evidence="5" id="KW-1185">Reference proteome</keyword>
<accession>A0A0P9ETW1</accession>
<dbReference type="Pfam" id="PF01968">
    <property type="entry name" value="Hydantoinase_A"/>
    <property type="match status" value="1"/>
</dbReference>
<dbReference type="AlphaFoldDB" id="A0A0P9ETW1"/>
<organism evidence="4 5">
    <name type="scientific">Rhodotorula graminis (strain WP1)</name>
    <dbReference type="NCBI Taxonomy" id="578459"/>
    <lineage>
        <taxon>Eukaryota</taxon>
        <taxon>Fungi</taxon>
        <taxon>Dikarya</taxon>
        <taxon>Basidiomycota</taxon>
        <taxon>Pucciniomycotina</taxon>
        <taxon>Microbotryomycetes</taxon>
        <taxon>Sporidiobolales</taxon>
        <taxon>Sporidiobolaceae</taxon>
        <taxon>Rhodotorula</taxon>
    </lineage>
</organism>
<dbReference type="STRING" id="578459.A0A0P9ETW1"/>
<dbReference type="InterPro" id="IPR008040">
    <property type="entry name" value="Hydant_A_N"/>
</dbReference>
<dbReference type="PANTHER" id="PTHR11365:SF2">
    <property type="entry name" value="5-OXOPROLINASE"/>
    <property type="match status" value="1"/>
</dbReference>
<dbReference type="EMBL" id="KQ474086">
    <property type="protein sequence ID" value="KPV72640.1"/>
    <property type="molecule type" value="Genomic_DNA"/>
</dbReference>
<dbReference type="PANTHER" id="PTHR11365">
    <property type="entry name" value="5-OXOPROLINASE RELATED"/>
    <property type="match status" value="1"/>
</dbReference>
<evidence type="ECO:0000259" key="1">
    <source>
        <dbReference type="Pfam" id="PF01968"/>
    </source>
</evidence>
<evidence type="ECO:0000259" key="2">
    <source>
        <dbReference type="Pfam" id="PF05378"/>
    </source>
</evidence>
<dbReference type="InterPro" id="IPR049517">
    <property type="entry name" value="ACX-like_C"/>
</dbReference>
<gene>
    <name evidence="4" type="ORF">RHOBADRAFT_39248</name>
</gene>
<name>A0A0P9ETW1_RHOGW</name>
<dbReference type="Pfam" id="PF19278">
    <property type="entry name" value="Hydant_A_C"/>
    <property type="match status" value="1"/>
</dbReference>
<evidence type="ECO:0000259" key="3">
    <source>
        <dbReference type="Pfam" id="PF19278"/>
    </source>
</evidence>
<evidence type="ECO:0000313" key="5">
    <source>
        <dbReference type="Proteomes" id="UP000053890"/>
    </source>
</evidence>
<dbReference type="GeneID" id="28974055"/>
<dbReference type="Proteomes" id="UP000053890">
    <property type="component" value="Unassembled WGS sequence"/>
</dbReference>
<dbReference type="GO" id="GO:0006749">
    <property type="term" value="P:glutathione metabolic process"/>
    <property type="evidence" value="ECO:0007669"/>
    <property type="project" value="TreeGrafter"/>
</dbReference>
<reference evidence="4 5" key="1">
    <citation type="journal article" date="2015" name="Front. Microbiol.">
        <title>Genome sequence of the plant growth promoting endophytic yeast Rhodotorula graminis WP1.</title>
        <authorList>
            <person name="Firrincieli A."/>
            <person name="Otillar R."/>
            <person name="Salamov A."/>
            <person name="Schmutz J."/>
            <person name="Khan Z."/>
            <person name="Redman R.S."/>
            <person name="Fleck N.D."/>
            <person name="Lindquist E."/>
            <person name="Grigoriev I.V."/>
            <person name="Doty S.L."/>
        </authorList>
    </citation>
    <scope>NUCLEOTIDE SEQUENCE [LARGE SCALE GENOMIC DNA]</scope>
    <source>
        <strain evidence="4 5">WP1</strain>
    </source>
</reference>
<dbReference type="GO" id="GO:0005829">
    <property type="term" value="C:cytosol"/>
    <property type="evidence" value="ECO:0007669"/>
    <property type="project" value="TreeGrafter"/>
</dbReference>
<sequence length="751" mass="81397">MPSILPPFELPDNSIKVSIDRGGTMADAYASWPTADGGLNEVVVKLLSVDPSNYPDAPTEACRRVLEMATGTTIPRGRKLDVRKFDYIRLSTTVATNALLERKGAKHAFVVTKGFRDLLRINNQSRPSIFALKVQRPGVLYDNVLEVDERVTLVGYSYDPEADKNTVQFDDDGKVVSEHEGEIVRGVSGEPVRIMRKPDLERVRADLQALYDGGIRSVAICFVHSFTFPDHEQAVAAIASDIGFTQVSVSSTLSPQIKAVPRATSASVDAYLNPVLGEYLRNFFNGFDDELRDAGKVEFMTSEGTLVDVKNFSGLRSILSGPAGGVVGYSATSWSDEHRIPIIGFDMGGTSSDVSRFDGKYETTYETTTAGVSIQTPQLDINTVAAGGGSCLTFKNGLFHAGPESAGAHPGPVCYLKDGPLAVSDANLVLGRLFPDYFPKIFGATEDQPLGREASVAAFEEVRKQINAETGKDMSLDEVAAGFIKVANEVMARPVRALTEARGFSTSKHILAAFGGAGGQHACELARTLGITQILIHRYSSILSAYGMALSSRAYDRSEPCAAEFTAETKSTFLPRLDRLKKDVRVELKRQGFADDRIELECYLNMRYDGSDTSLMTLAPSDGSFDFGTAFEALYKSEFGFNLDKKAIMVDDVRVRGIGKTFDSLGESVLSEIDATTFSGEGVDSKAEKKRASMYFESTGRINVPVYRLEGLDKGDVVQGPGAIVDGTQTLILDPGAEAKICSRHVYITLS</sequence>
<dbReference type="InterPro" id="IPR002821">
    <property type="entry name" value="Hydantoinase_A"/>
</dbReference>
<feature type="domain" description="Acetophenone carboxylase-like C-terminal" evidence="3">
    <location>
        <begin position="578"/>
        <end position="741"/>
    </location>
</feature>
<feature type="domain" description="Hydantoinase/oxoprolinase N-terminal" evidence="2">
    <location>
        <begin position="16"/>
        <end position="242"/>
    </location>
</feature>
<evidence type="ECO:0008006" key="6">
    <source>
        <dbReference type="Google" id="ProtNLM"/>
    </source>
</evidence>
<evidence type="ECO:0000313" key="4">
    <source>
        <dbReference type="EMBL" id="KPV72640.1"/>
    </source>
</evidence>
<proteinExistence type="predicted"/>
<dbReference type="Pfam" id="PF05378">
    <property type="entry name" value="Hydant_A_N"/>
    <property type="match status" value="1"/>
</dbReference>
<dbReference type="OrthoDB" id="3643at2759"/>
<feature type="domain" description="Hydantoinase A/oxoprolinase" evidence="1">
    <location>
        <begin position="262"/>
        <end position="552"/>
    </location>
</feature>
<protein>
    <recommendedName>
        <fullName evidence="6">5-oxoprolinase</fullName>
    </recommendedName>
</protein>
<dbReference type="GO" id="GO:0017168">
    <property type="term" value="F:5-oxoprolinase (ATP-hydrolyzing) activity"/>
    <property type="evidence" value="ECO:0007669"/>
    <property type="project" value="TreeGrafter"/>
</dbReference>
<dbReference type="RefSeq" id="XP_018268689.1">
    <property type="nucleotide sequence ID" value="XM_018413606.1"/>
</dbReference>
<dbReference type="OMA" id="INHHPIN"/>